<sequence>MSSLASQQVTLIVDVDDSSSPSKADNLQYSEDPVWYGGNAALINASQSASPTFNMSFNGTSIALYGYALGSTVYLDDETSAQLTASANEATYWYESPPLSDQGYKIRALVGSDSYMDYALIKAGNTTDLERKTIFVDDANEDELWYTGEWIADTNLVYPHGLQNARLPPVYHPANHTVHHSRTLGDSFELRFTGTSLSVYGVHDPSGNYTVDFIMDGSIKRIVYPQVDFELSNSSSRYPQGNLTFGNGDISGWMINYKVYENTTLSPGNHILVVNVTTLMDGSNFYLDYITYTPSFSFIHEKPTFIRGSSSTVSPVTLPIGVIVGIVIASLSVMVIAGGLCYCRRKRSTVKKEGFAADLKPKPTKWRELFPLQDTGSPESTVNELPPLAPMRIPTNMTEVQRRNDEIASLSAQIAGSDRPSRGELYARINTLTMEVDRLVRENAPPEYGGSDEGRRLSSREGTLPSYDHREKL</sequence>
<feature type="region of interest" description="Disordered" evidence="1">
    <location>
        <begin position="372"/>
        <end position="391"/>
    </location>
</feature>
<feature type="transmembrane region" description="Helical" evidence="2">
    <location>
        <begin position="318"/>
        <end position="342"/>
    </location>
</feature>
<dbReference type="EMBL" id="JAYKXP010000086">
    <property type="protein sequence ID" value="KAK7028939.1"/>
    <property type="molecule type" value="Genomic_DNA"/>
</dbReference>
<feature type="region of interest" description="Disordered" evidence="1">
    <location>
        <begin position="438"/>
        <end position="473"/>
    </location>
</feature>
<evidence type="ECO:0000313" key="3">
    <source>
        <dbReference type="EMBL" id="KAK7028939.1"/>
    </source>
</evidence>
<evidence type="ECO:0008006" key="5">
    <source>
        <dbReference type="Google" id="ProtNLM"/>
    </source>
</evidence>
<organism evidence="3 4">
    <name type="scientific">Paramarasmius palmivorus</name>
    <dbReference type="NCBI Taxonomy" id="297713"/>
    <lineage>
        <taxon>Eukaryota</taxon>
        <taxon>Fungi</taxon>
        <taxon>Dikarya</taxon>
        <taxon>Basidiomycota</taxon>
        <taxon>Agaricomycotina</taxon>
        <taxon>Agaricomycetes</taxon>
        <taxon>Agaricomycetidae</taxon>
        <taxon>Agaricales</taxon>
        <taxon>Marasmiineae</taxon>
        <taxon>Marasmiaceae</taxon>
        <taxon>Paramarasmius</taxon>
    </lineage>
</organism>
<dbReference type="Proteomes" id="UP001383192">
    <property type="component" value="Unassembled WGS sequence"/>
</dbReference>
<accession>A0AAW0BQW7</accession>
<evidence type="ECO:0000256" key="1">
    <source>
        <dbReference type="SAM" id="MobiDB-lite"/>
    </source>
</evidence>
<proteinExistence type="predicted"/>
<evidence type="ECO:0000313" key="4">
    <source>
        <dbReference type="Proteomes" id="UP001383192"/>
    </source>
</evidence>
<dbReference type="AlphaFoldDB" id="A0AAW0BQW7"/>
<dbReference type="Gene3D" id="2.60.120.260">
    <property type="entry name" value="Galactose-binding domain-like"/>
    <property type="match status" value="2"/>
</dbReference>
<keyword evidence="2" id="KW-0812">Transmembrane</keyword>
<gene>
    <name evidence="3" type="ORF">VNI00_014777</name>
</gene>
<protein>
    <recommendedName>
        <fullName evidence="5">Transmembrane protein</fullName>
    </recommendedName>
</protein>
<comment type="caution">
    <text evidence="3">The sequence shown here is derived from an EMBL/GenBank/DDBJ whole genome shotgun (WGS) entry which is preliminary data.</text>
</comment>
<keyword evidence="2" id="KW-0472">Membrane</keyword>
<reference evidence="3 4" key="1">
    <citation type="submission" date="2024-01" db="EMBL/GenBank/DDBJ databases">
        <title>A draft genome for a cacao thread blight-causing isolate of Paramarasmius palmivorus.</title>
        <authorList>
            <person name="Baruah I.K."/>
            <person name="Bukari Y."/>
            <person name="Amoako-Attah I."/>
            <person name="Meinhardt L.W."/>
            <person name="Bailey B.A."/>
            <person name="Cohen S.P."/>
        </authorList>
    </citation>
    <scope>NUCLEOTIDE SEQUENCE [LARGE SCALE GENOMIC DNA]</scope>
    <source>
        <strain evidence="3 4">GH-12</strain>
    </source>
</reference>
<name>A0AAW0BQW7_9AGAR</name>
<feature type="compositionally biased region" description="Polar residues" evidence="1">
    <location>
        <begin position="374"/>
        <end position="383"/>
    </location>
</feature>
<keyword evidence="2" id="KW-1133">Transmembrane helix</keyword>
<keyword evidence="4" id="KW-1185">Reference proteome</keyword>
<evidence type="ECO:0000256" key="2">
    <source>
        <dbReference type="SAM" id="Phobius"/>
    </source>
</evidence>